<dbReference type="InterPro" id="IPR058637">
    <property type="entry name" value="YknX-like_C"/>
</dbReference>
<dbReference type="Gene3D" id="2.40.420.20">
    <property type="match status" value="1"/>
</dbReference>
<dbReference type="PROSITE" id="PS51257">
    <property type="entry name" value="PROKAR_LIPOPROTEIN"/>
    <property type="match status" value="1"/>
</dbReference>
<dbReference type="Pfam" id="PF25917">
    <property type="entry name" value="BSH_RND"/>
    <property type="match status" value="1"/>
</dbReference>
<dbReference type="Pfam" id="PF25989">
    <property type="entry name" value="YknX_C"/>
    <property type="match status" value="1"/>
</dbReference>
<dbReference type="InterPro" id="IPR058625">
    <property type="entry name" value="MdtA-like_BSH"/>
</dbReference>
<dbReference type="InterPro" id="IPR058792">
    <property type="entry name" value="Beta-barrel_RND_2"/>
</dbReference>
<dbReference type="Gene3D" id="2.40.50.100">
    <property type="match status" value="1"/>
</dbReference>
<organism evidence="7 8">
    <name type="scientific">Agrobacterium rubi TR3 = NBRC 13261</name>
    <dbReference type="NCBI Taxonomy" id="1368415"/>
    <lineage>
        <taxon>Bacteria</taxon>
        <taxon>Pseudomonadati</taxon>
        <taxon>Pseudomonadota</taxon>
        <taxon>Alphaproteobacteria</taxon>
        <taxon>Hyphomicrobiales</taxon>
        <taxon>Rhizobiaceae</taxon>
        <taxon>Rhizobium/Agrobacterium group</taxon>
        <taxon>Agrobacterium</taxon>
    </lineage>
</organism>
<evidence type="ECO:0000259" key="3">
    <source>
        <dbReference type="Pfam" id="PF25876"/>
    </source>
</evidence>
<evidence type="ECO:0000313" key="7">
    <source>
        <dbReference type="EMBL" id="GAK69531.1"/>
    </source>
</evidence>
<dbReference type="PANTHER" id="PTHR30469:SF15">
    <property type="entry name" value="HLYD FAMILY OF SECRETION PROTEINS"/>
    <property type="match status" value="1"/>
</dbReference>
<feature type="domain" description="Multidrug resistance protein MdtA-like alpha-helical hairpin" evidence="3">
    <location>
        <begin position="99"/>
        <end position="167"/>
    </location>
</feature>
<dbReference type="eggNOG" id="COG0845">
    <property type="taxonomic scope" value="Bacteria"/>
</dbReference>
<evidence type="ECO:0000259" key="5">
    <source>
        <dbReference type="Pfam" id="PF25954"/>
    </source>
</evidence>
<reference evidence="7 8" key="1">
    <citation type="submission" date="2014-08" db="EMBL/GenBank/DDBJ databases">
        <title>Whole genome shotgun sequence of Rhizobium rubi NBRC 13261.</title>
        <authorList>
            <person name="Katano-Makiyama Y."/>
            <person name="Hosoyama A."/>
            <person name="Hashimoto M."/>
            <person name="Hosoyama Y."/>
            <person name="Noguchi M."/>
            <person name="Tsuchikane K."/>
            <person name="Uohara A."/>
            <person name="Ohji S."/>
            <person name="Ichikawa N."/>
            <person name="Kimura A."/>
            <person name="Yamazoe A."/>
            <person name="Fujita N."/>
        </authorList>
    </citation>
    <scope>NUCLEOTIDE SEQUENCE [LARGE SCALE GENOMIC DNA]</scope>
    <source>
        <strain evidence="7 8">NBRC 13261</strain>
    </source>
</reference>
<dbReference type="RefSeq" id="WP_045229130.1">
    <property type="nucleotide sequence ID" value="NZ_BBJU01000007.1"/>
</dbReference>
<dbReference type="GO" id="GO:1990281">
    <property type="term" value="C:efflux pump complex"/>
    <property type="evidence" value="ECO:0007669"/>
    <property type="project" value="TreeGrafter"/>
</dbReference>
<dbReference type="Proteomes" id="UP000028701">
    <property type="component" value="Unassembled WGS sequence"/>
</dbReference>
<dbReference type="SUPFAM" id="SSF111369">
    <property type="entry name" value="HlyD-like secretion proteins"/>
    <property type="match status" value="1"/>
</dbReference>
<evidence type="ECO:0000259" key="4">
    <source>
        <dbReference type="Pfam" id="PF25917"/>
    </source>
</evidence>
<dbReference type="Gene3D" id="2.40.30.170">
    <property type="match status" value="1"/>
</dbReference>
<dbReference type="AlphaFoldDB" id="A0A081CS85"/>
<name>A0A081CS85_9HYPH</name>
<feature type="domain" description="Multidrug resistance protein MdtA-like barrel-sandwich hybrid" evidence="4">
    <location>
        <begin position="64"/>
        <end position="195"/>
    </location>
</feature>
<evidence type="ECO:0000256" key="2">
    <source>
        <dbReference type="SAM" id="Coils"/>
    </source>
</evidence>
<gene>
    <name evidence="7" type="primary">triB</name>
    <name evidence="7" type="ORF">RRU01S_07_00560</name>
</gene>
<dbReference type="OrthoDB" id="9813967at2"/>
<dbReference type="EMBL" id="BBJU01000007">
    <property type="protein sequence ID" value="GAK69531.1"/>
    <property type="molecule type" value="Genomic_DNA"/>
</dbReference>
<accession>A0A081CS85</accession>
<feature type="domain" description="CusB-like beta-barrel" evidence="5">
    <location>
        <begin position="206"/>
        <end position="275"/>
    </location>
</feature>
<dbReference type="Pfam" id="PF25954">
    <property type="entry name" value="Beta-barrel_RND_2"/>
    <property type="match status" value="1"/>
</dbReference>
<evidence type="ECO:0000259" key="6">
    <source>
        <dbReference type="Pfam" id="PF25989"/>
    </source>
</evidence>
<sequence>MTYPKTIVALMLATTFLVSCGKEDEAAPEKPRPVLSIVVQPATQMTLTLPGTVNARIETEFGFRILGRIVARNVQVGDIVKKGDILSAIDPIALELAVRSAQSDLANAQAQLTNATSNELRQQTLFERQSAAKATFESAQLERRTDAANLNKAQANLDKAKEQLDYAQLRAEFDGVVTATSAEVGQVVSAGQSVVTVARPEERDAVIDVPETASALLNPGAEFNVSLQLDPEITAKGVVREITPLADEATRTRRTKLTLVNPPEALRLGSVITATASVSSDPAIQLPSSAIKRDGAKTTVWVVDNTAGKVSSRDVTLDQATANSATVVVAQGINPGDRIVVAGVNQLQDGQAVRIDQETAQ</sequence>
<dbReference type="InterPro" id="IPR006143">
    <property type="entry name" value="RND_pump_MFP"/>
</dbReference>
<keyword evidence="2" id="KW-0175">Coiled coil</keyword>
<dbReference type="Gene3D" id="1.10.287.470">
    <property type="entry name" value="Helix hairpin bin"/>
    <property type="match status" value="1"/>
</dbReference>
<feature type="coiled-coil region" evidence="2">
    <location>
        <begin position="143"/>
        <end position="172"/>
    </location>
</feature>
<dbReference type="NCBIfam" id="TIGR01730">
    <property type="entry name" value="RND_mfp"/>
    <property type="match status" value="1"/>
</dbReference>
<evidence type="ECO:0000256" key="1">
    <source>
        <dbReference type="ARBA" id="ARBA00009477"/>
    </source>
</evidence>
<proteinExistence type="inferred from homology"/>
<dbReference type="Pfam" id="PF25876">
    <property type="entry name" value="HH_MFP_RND"/>
    <property type="match status" value="1"/>
</dbReference>
<dbReference type="PANTHER" id="PTHR30469">
    <property type="entry name" value="MULTIDRUG RESISTANCE PROTEIN MDTA"/>
    <property type="match status" value="1"/>
</dbReference>
<dbReference type="GO" id="GO:0015562">
    <property type="term" value="F:efflux transmembrane transporter activity"/>
    <property type="evidence" value="ECO:0007669"/>
    <property type="project" value="TreeGrafter"/>
</dbReference>
<comment type="caution">
    <text evidence="7">The sequence shown here is derived from an EMBL/GenBank/DDBJ whole genome shotgun (WGS) entry which is preliminary data.</text>
</comment>
<protein>
    <submittedName>
        <fullName evidence="7">Triclosan efflux pump membrane fusion protein TriB</fullName>
    </submittedName>
</protein>
<comment type="similarity">
    <text evidence="1">Belongs to the membrane fusion protein (MFP) (TC 8.A.1) family.</text>
</comment>
<feature type="domain" description="YknX-like C-terminal permuted SH3-like" evidence="6">
    <location>
        <begin position="283"/>
        <end position="354"/>
    </location>
</feature>
<dbReference type="InterPro" id="IPR058624">
    <property type="entry name" value="MdtA-like_HH"/>
</dbReference>
<evidence type="ECO:0000313" key="8">
    <source>
        <dbReference type="Proteomes" id="UP000028701"/>
    </source>
</evidence>